<feature type="region of interest" description="Disordered" evidence="1">
    <location>
        <begin position="32"/>
        <end position="60"/>
    </location>
</feature>
<evidence type="ECO:0000313" key="3">
    <source>
        <dbReference type="Proteomes" id="UP000018817"/>
    </source>
</evidence>
<dbReference type="STRING" id="761204.W2PXS6"/>
<accession>W2PXS6</accession>
<evidence type="ECO:0000256" key="1">
    <source>
        <dbReference type="SAM" id="MobiDB-lite"/>
    </source>
</evidence>
<name>W2PXS6_PHYN3</name>
<dbReference type="EMBL" id="KI669600">
    <property type="protein sequence ID" value="ETN05441.1"/>
    <property type="molecule type" value="Genomic_DNA"/>
</dbReference>
<reference evidence="3" key="1">
    <citation type="submission" date="2011-12" db="EMBL/GenBank/DDBJ databases">
        <authorList>
            <consortium name="The Broad Institute Genome Sequencing Platform"/>
            <person name="Russ C."/>
            <person name="Tyler B."/>
            <person name="Panabieres F."/>
            <person name="Shan W."/>
            <person name="Tripathy S."/>
            <person name="Grunwald N."/>
            <person name="Machado M."/>
            <person name="Young S.K."/>
            <person name="Zeng Q."/>
            <person name="Gargeya S."/>
            <person name="Fitzgerald M."/>
            <person name="Haas B."/>
            <person name="Abouelleil A."/>
            <person name="Alvarado L."/>
            <person name="Arachchi H.M."/>
            <person name="Berlin A."/>
            <person name="Chapman S.B."/>
            <person name="Gearin G."/>
            <person name="Goldberg J."/>
            <person name="Griggs A."/>
            <person name="Gujja S."/>
            <person name="Hansen M."/>
            <person name="Heiman D."/>
            <person name="Howarth C."/>
            <person name="Larimer J."/>
            <person name="Lui A."/>
            <person name="MacDonald P.J.P."/>
            <person name="McCowen C."/>
            <person name="Montmayeur A."/>
            <person name="Murphy C."/>
            <person name="Neiman D."/>
            <person name="Pearson M."/>
            <person name="Priest M."/>
            <person name="Roberts A."/>
            <person name="Saif S."/>
            <person name="Shea T."/>
            <person name="Sisk P."/>
            <person name="Stolte C."/>
            <person name="Sykes S."/>
            <person name="Wortman J."/>
            <person name="Nusbaum C."/>
            <person name="Birren B."/>
        </authorList>
    </citation>
    <scope>NUCLEOTIDE SEQUENCE [LARGE SCALE GENOMIC DNA]</scope>
    <source>
        <strain evidence="3">INRA-310</strain>
    </source>
</reference>
<proteinExistence type="predicted"/>
<organism evidence="2 3">
    <name type="scientific">Phytophthora nicotianae (strain INRA-310)</name>
    <name type="common">Phytophthora parasitica</name>
    <dbReference type="NCBI Taxonomy" id="761204"/>
    <lineage>
        <taxon>Eukaryota</taxon>
        <taxon>Sar</taxon>
        <taxon>Stramenopiles</taxon>
        <taxon>Oomycota</taxon>
        <taxon>Peronosporomycetes</taxon>
        <taxon>Peronosporales</taxon>
        <taxon>Peronosporaceae</taxon>
        <taxon>Phytophthora</taxon>
    </lineage>
</organism>
<protein>
    <submittedName>
        <fullName evidence="2">Uncharacterized protein</fullName>
    </submittedName>
</protein>
<dbReference type="GeneID" id="20183483"/>
<dbReference type="AlphaFoldDB" id="W2PXS6"/>
<evidence type="ECO:0000313" key="2">
    <source>
        <dbReference type="EMBL" id="ETN05441.1"/>
    </source>
</evidence>
<dbReference type="Proteomes" id="UP000018817">
    <property type="component" value="Unassembled WGS sequence"/>
</dbReference>
<feature type="compositionally biased region" description="Basic and acidic residues" evidence="1">
    <location>
        <begin position="49"/>
        <end position="60"/>
    </location>
</feature>
<gene>
    <name evidence="2" type="ORF">PPTG_14179</name>
</gene>
<dbReference type="VEuPathDB" id="FungiDB:PPTG_14179"/>
<sequence length="131" mass="14558">METTSSSDIFLMDMDEVSVLEFLADIEMPNDDVIGTTESSPKGVVEADTPSKPEKKSWRQRRKEELLALRRIAKELSIQHQQVKLAAGVRSTLPGADTFIGATAPLSSRKMESSQMWEKTAIRQSELATCD</sequence>
<dbReference type="RefSeq" id="XP_008909416.1">
    <property type="nucleotide sequence ID" value="XM_008911168.1"/>
</dbReference>
<reference evidence="2 3" key="2">
    <citation type="submission" date="2013-11" db="EMBL/GenBank/DDBJ databases">
        <title>The Genome Sequence of Phytophthora parasitica INRA-310.</title>
        <authorList>
            <consortium name="The Broad Institute Genomics Platform"/>
            <person name="Russ C."/>
            <person name="Tyler B."/>
            <person name="Panabieres F."/>
            <person name="Shan W."/>
            <person name="Tripathy S."/>
            <person name="Grunwald N."/>
            <person name="Machado M."/>
            <person name="Johnson C.S."/>
            <person name="Arredondo F."/>
            <person name="Hong C."/>
            <person name="Coffey M."/>
            <person name="Young S.K."/>
            <person name="Zeng Q."/>
            <person name="Gargeya S."/>
            <person name="Fitzgerald M."/>
            <person name="Abouelleil A."/>
            <person name="Alvarado L."/>
            <person name="Chapman S.B."/>
            <person name="Gainer-Dewar J."/>
            <person name="Goldberg J."/>
            <person name="Griggs A."/>
            <person name="Gujja S."/>
            <person name="Hansen M."/>
            <person name="Howarth C."/>
            <person name="Imamovic A."/>
            <person name="Ireland A."/>
            <person name="Larimer J."/>
            <person name="McCowan C."/>
            <person name="Murphy C."/>
            <person name="Pearson M."/>
            <person name="Poon T.W."/>
            <person name="Priest M."/>
            <person name="Roberts A."/>
            <person name="Saif S."/>
            <person name="Shea T."/>
            <person name="Sykes S."/>
            <person name="Wortman J."/>
            <person name="Nusbaum C."/>
            <person name="Birren B."/>
        </authorList>
    </citation>
    <scope>NUCLEOTIDE SEQUENCE [LARGE SCALE GENOMIC DNA]</scope>
    <source>
        <strain evidence="2 3">INRA-310</strain>
    </source>
</reference>